<dbReference type="SUPFAM" id="SSF57850">
    <property type="entry name" value="RING/U-box"/>
    <property type="match status" value="1"/>
</dbReference>
<feature type="compositionally biased region" description="Low complexity" evidence="5">
    <location>
        <begin position="222"/>
        <end position="237"/>
    </location>
</feature>
<feature type="region of interest" description="Disordered" evidence="5">
    <location>
        <begin position="189"/>
        <end position="285"/>
    </location>
</feature>
<name>A0AAD4FA58_9PLEO</name>
<comment type="caution">
    <text evidence="7">The sequence shown here is derived from an EMBL/GenBank/DDBJ whole genome shotgun (WGS) entry which is preliminary data.</text>
</comment>
<keyword evidence="3" id="KW-0862">Zinc</keyword>
<evidence type="ECO:0000256" key="5">
    <source>
        <dbReference type="SAM" id="MobiDB-lite"/>
    </source>
</evidence>
<feature type="domain" description="RING-type" evidence="6">
    <location>
        <begin position="30"/>
        <end position="84"/>
    </location>
</feature>
<dbReference type="InterPro" id="IPR013083">
    <property type="entry name" value="Znf_RING/FYVE/PHD"/>
</dbReference>
<dbReference type="Gene3D" id="3.30.40.10">
    <property type="entry name" value="Zinc/RING finger domain, C3HC4 (zinc finger)"/>
    <property type="match status" value="1"/>
</dbReference>
<dbReference type="Pfam" id="PF13445">
    <property type="entry name" value="zf-RING_UBOX"/>
    <property type="match status" value="1"/>
</dbReference>
<evidence type="ECO:0000259" key="6">
    <source>
        <dbReference type="PROSITE" id="PS50089"/>
    </source>
</evidence>
<feature type="compositionally biased region" description="Basic and acidic residues" evidence="5">
    <location>
        <begin position="297"/>
        <end position="315"/>
    </location>
</feature>
<evidence type="ECO:0000313" key="7">
    <source>
        <dbReference type="EMBL" id="KAG9185641.1"/>
    </source>
</evidence>
<sequence>MATLPLAFADFVRRCLKLCGERNPSDEAHCPICTEKYDRGHRQAARVVVQLPAQCNHEFCRRCLCKIFARRKIQENANLCPLCRTTWFKTEYESVSARNQHLGDGADNAPPPHSSASRPFATPNNAFPRDSVTVPPVQREPRPYARTSRQPPLVARPRISTTPTQDSGDWRSFPVYLYREVHAAIAADRAKEAPTMPQVASSSPHHGPGLATPFSGTFPFGQQAASTTTTSQRPQQSYGQATNNRPAPGVYNHPPNETGTTTRGSGRNRAVPPLSPREVEFQRRAADLDAREAQLAQRELHAERERQEMQRRRQEFNTLTEQA</sequence>
<feature type="region of interest" description="Disordered" evidence="5">
    <location>
        <begin position="100"/>
        <end position="170"/>
    </location>
</feature>
<dbReference type="InterPro" id="IPR027370">
    <property type="entry name" value="Znf-RING_euk"/>
</dbReference>
<keyword evidence="1" id="KW-0479">Metal-binding</keyword>
<feature type="compositionally biased region" description="Polar residues" evidence="5">
    <location>
        <begin position="114"/>
        <end position="125"/>
    </location>
</feature>
<keyword evidence="8" id="KW-1185">Reference proteome</keyword>
<accession>A0AAD4FA58</accession>
<dbReference type="Proteomes" id="UP001199106">
    <property type="component" value="Unassembled WGS sequence"/>
</dbReference>
<protein>
    <recommendedName>
        <fullName evidence="6">RING-type domain-containing protein</fullName>
    </recommendedName>
</protein>
<dbReference type="InterPro" id="IPR017907">
    <property type="entry name" value="Znf_RING_CS"/>
</dbReference>
<evidence type="ECO:0000256" key="1">
    <source>
        <dbReference type="ARBA" id="ARBA00022723"/>
    </source>
</evidence>
<dbReference type="PROSITE" id="PS50089">
    <property type="entry name" value="ZF_RING_2"/>
    <property type="match status" value="1"/>
</dbReference>
<evidence type="ECO:0000313" key="8">
    <source>
        <dbReference type="Proteomes" id="UP001199106"/>
    </source>
</evidence>
<keyword evidence="2 4" id="KW-0863">Zinc-finger</keyword>
<reference evidence="7" key="1">
    <citation type="submission" date="2021-07" db="EMBL/GenBank/DDBJ databases">
        <title>Genome Resource of American Ginseng Black Spot Pathogen Alternaria panax.</title>
        <authorList>
            <person name="Qiu C."/>
            <person name="Wang W."/>
            <person name="Liu Z."/>
        </authorList>
    </citation>
    <scope>NUCLEOTIDE SEQUENCE</scope>
    <source>
        <strain evidence="7">BNCC115425</strain>
    </source>
</reference>
<proteinExistence type="predicted"/>
<dbReference type="InterPro" id="IPR001841">
    <property type="entry name" value="Znf_RING"/>
</dbReference>
<evidence type="ECO:0000256" key="2">
    <source>
        <dbReference type="ARBA" id="ARBA00022771"/>
    </source>
</evidence>
<evidence type="ECO:0000256" key="3">
    <source>
        <dbReference type="ARBA" id="ARBA00022833"/>
    </source>
</evidence>
<dbReference type="SMART" id="SM00184">
    <property type="entry name" value="RING"/>
    <property type="match status" value="1"/>
</dbReference>
<dbReference type="AlphaFoldDB" id="A0AAD4FA58"/>
<organism evidence="7 8">
    <name type="scientific">Alternaria panax</name>
    <dbReference type="NCBI Taxonomy" id="48097"/>
    <lineage>
        <taxon>Eukaryota</taxon>
        <taxon>Fungi</taxon>
        <taxon>Dikarya</taxon>
        <taxon>Ascomycota</taxon>
        <taxon>Pezizomycotina</taxon>
        <taxon>Dothideomycetes</taxon>
        <taxon>Pleosporomycetidae</taxon>
        <taxon>Pleosporales</taxon>
        <taxon>Pleosporineae</taxon>
        <taxon>Pleosporaceae</taxon>
        <taxon>Alternaria</taxon>
        <taxon>Alternaria sect. Panax</taxon>
    </lineage>
</organism>
<evidence type="ECO:0000256" key="4">
    <source>
        <dbReference type="PROSITE-ProRule" id="PRU00175"/>
    </source>
</evidence>
<dbReference type="EMBL" id="JAANER010000010">
    <property type="protein sequence ID" value="KAG9185641.1"/>
    <property type="molecule type" value="Genomic_DNA"/>
</dbReference>
<dbReference type="GO" id="GO:0008270">
    <property type="term" value="F:zinc ion binding"/>
    <property type="evidence" value="ECO:0007669"/>
    <property type="project" value="UniProtKB-KW"/>
</dbReference>
<gene>
    <name evidence="7" type="ORF">G6011_06972</name>
</gene>
<feature type="compositionally biased region" description="Low complexity" evidence="5">
    <location>
        <begin position="258"/>
        <end position="269"/>
    </location>
</feature>
<feature type="region of interest" description="Disordered" evidence="5">
    <location>
        <begin position="297"/>
        <end position="323"/>
    </location>
</feature>
<dbReference type="PROSITE" id="PS00518">
    <property type="entry name" value="ZF_RING_1"/>
    <property type="match status" value="1"/>
</dbReference>